<dbReference type="Proteomes" id="UP000518091">
    <property type="component" value="Unassembled WGS sequence"/>
</dbReference>
<protein>
    <submittedName>
        <fullName evidence="2">Uncharacterized protein</fullName>
    </submittedName>
</protein>
<keyword evidence="1" id="KW-0472">Membrane</keyword>
<keyword evidence="1" id="KW-0812">Transmembrane</keyword>
<dbReference type="EMBL" id="JACEFT010000023">
    <property type="protein sequence ID" value="MBA2780336.1"/>
    <property type="molecule type" value="Genomic_DNA"/>
</dbReference>
<evidence type="ECO:0000256" key="1">
    <source>
        <dbReference type="SAM" id="Phobius"/>
    </source>
</evidence>
<feature type="transmembrane region" description="Helical" evidence="1">
    <location>
        <begin position="36"/>
        <end position="55"/>
    </location>
</feature>
<accession>A0A7W0AEH3</accession>
<evidence type="ECO:0000313" key="5">
    <source>
        <dbReference type="Proteomes" id="UP000814353"/>
    </source>
</evidence>
<name>A0A7W0AEH3_9GAMM</name>
<dbReference type="RefSeq" id="WP_181515807.1">
    <property type="nucleotide sequence ID" value="NZ_JABFUB010000008.1"/>
</dbReference>
<dbReference type="EMBL" id="JABFUB010000008">
    <property type="protein sequence ID" value="MCG6662134.1"/>
    <property type="molecule type" value="Genomic_DNA"/>
</dbReference>
<dbReference type="AlphaFoldDB" id="A0A7W0AEH3"/>
<reference evidence="3 5" key="1">
    <citation type="submission" date="2020-05" db="EMBL/GenBank/DDBJ databases">
        <title>Comparative genomic analysis of denitrifying bacteria from Halomonas genus.</title>
        <authorList>
            <person name="Wang L."/>
            <person name="Shao Z."/>
        </authorList>
    </citation>
    <scope>NUCLEOTIDE SEQUENCE [LARGE SCALE GENOMIC DNA]</scope>
    <source>
        <strain evidence="3 5">DSM 17331</strain>
    </source>
</reference>
<reference evidence="2 4" key="2">
    <citation type="submission" date="2020-07" db="EMBL/GenBank/DDBJ databases">
        <title>Identification of Halomonas strains.</title>
        <authorList>
            <person name="Xiao Z."/>
            <person name="Shen J."/>
        </authorList>
    </citation>
    <scope>NUCLEOTIDE SEQUENCE [LARGE SCALE GENOMIC DNA]</scope>
    <source>
        <strain evidence="2 4">DSM 17331</strain>
    </source>
</reference>
<evidence type="ECO:0000313" key="3">
    <source>
        <dbReference type="EMBL" id="MCG6662134.1"/>
    </source>
</evidence>
<feature type="transmembrane region" description="Helical" evidence="1">
    <location>
        <begin position="12"/>
        <end position="30"/>
    </location>
</feature>
<evidence type="ECO:0000313" key="4">
    <source>
        <dbReference type="Proteomes" id="UP000518091"/>
    </source>
</evidence>
<dbReference type="Proteomes" id="UP000814353">
    <property type="component" value="Unassembled WGS sequence"/>
</dbReference>
<sequence>MKPSYKAWIQDHLEEVFTAILTAFFTALMFRLGQGMLFSIIIGLVLAYLVRLVAVPRAVRALKRRLPWFDEPGDAMPPR</sequence>
<comment type="caution">
    <text evidence="2">The sequence shown here is derived from an EMBL/GenBank/DDBJ whole genome shotgun (WGS) entry which is preliminary data.</text>
</comment>
<keyword evidence="5" id="KW-1185">Reference proteome</keyword>
<keyword evidence="1" id="KW-1133">Transmembrane helix</keyword>
<proteinExistence type="predicted"/>
<organism evidence="2 4">
    <name type="scientific">Billgrantia kenyensis</name>
    <dbReference type="NCBI Taxonomy" id="321266"/>
    <lineage>
        <taxon>Bacteria</taxon>
        <taxon>Pseudomonadati</taxon>
        <taxon>Pseudomonadota</taxon>
        <taxon>Gammaproteobacteria</taxon>
        <taxon>Oceanospirillales</taxon>
        <taxon>Halomonadaceae</taxon>
        <taxon>Billgrantia</taxon>
    </lineage>
</organism>
<gene>
    <name evidence="2" type="ORF">H1D44_15715</name>
    <name evidence="3" type="ORF">HOP48_11340</name>
</gene>
<evidence type="ECO:0000313" key="2">
    <source>
        <dbReference type="EMBL" id="MBA2780336.1"/>
    </source>
</evidence>